<dbReference type="Proteomes" id="UP000199647">
    <property type="component" value="Unassembled WGS sequence"/>
</dbReference>
<keyword evidence="3 6" id="KW-0812">Transmembrane</keyword>
<dbReference type="AlphaFoldDB" id="A0A1H8ZW86"/>
<dbReference type="RefSeq" id="WP_092494771.1">
    <property type="nucleotide sequence ID" value="NZ_FOFG01000001.1"/>
</dbReference>
<gene>
    <name evidence="7" type="ORF">SAMN05216548_101255</name>
</gene>
<feature type="transmembrane region" description="Helical" evidence="6">
    <location>
        <begin position="397"/>
        <end position="420"/>
    </location>
</feature>
<name>A0A1H8ZW86_9HYPH</name>
<feature type="transmembrane region" description="Helical" evidence="6">
    <location>
        <begin position="332"/>
        <end position="354"/>
    </location>
</feature>
<evidence type="ECO:0000256" key="1">
    <source>
        <dbReference type="ARBA" id="ARBA00004651"/>
    </source>
</evidence>
<feature type="transmembrane region" description="Helical" evidence="6">
    <location>
        <begin position="426"/>
        <end position="448"/>
    </location>
</feature>
<keyword evidence="5 6" id="KW-0472">Membrane</keyword>
<evidence type="ECO:0000313" key="8">
    <source>
        <dbReference type="Proteomes" id="UP000199647"/>
    </source>
</evidence>
<dbReference type="GO" id="GO:0005886">
    <property type="term" value="C:plasma membrane"/>
    <property type="evidence" value="ECO:0007669"/>
    <property type="project" value="UniProtKB-SubCell"/>
</dbReference>
<feature type="transmembrane region" description="Helical" evidence="6">
    <location>
        <begin position="113"/>
        <end position="140"/>
    </location>
</feature>
<sequence>MSASPGHPAGHRPSRLRRGFAQARAFLSQTDERAVARRSSALAFGIRLSNAALAYIAQLVLARLMGSYEYGIFAYIWAWFLVFASLSTLGFSDSPVRYIPQMREHGEMNHLRGFLRAGPLIVLAASIGSAALIEIGLLVGHPWIDGVYFAPMTIMALALPFGCLQGFFEGVGRSYFWTVPALFPTYILRHLLLMLGMIAVVWTGFAPTSVNALFCLLGTLVISSVYQTFAITGRVRRTVPVGPREFRVRSWIGGSIPFSVMYGASQLFTFSDVIVLSFFVSPAEIAVYFAATRIMQVTQLIPYAATIGTAHVFSALHARGDREGLQRIVREVSFFTFALAFVVTGILALGGHWLLAMFGREFTPGYPALAILALGMIARVAAGPAEDLLNMTGHGRFSAWTAVGAVVLNLALNFALVIPFGIEGSALATSLAIAIRAVWLTFAVRRLVGVETSIFSSRPSLSALRRRFAKPSGDGFAEERPAD</sequence>
<keyword evidence="8" id="KW-1185">Reference proteome</keyword>
<evidence type="ECO:0000256" key="2">
    <source>
        <dbReference type="ARBA" id="ARBA00022475"/>
    </source>
</evidence>
<feature type="transmembrane region" description="Helical" evidence="6">
    <location>
        <begin position="187"/>
        <end position="205"/>
    </location>
</feature>
<dbReference type="Pfam" id="PF01943">
    <property type="entry name" value="Polysacc_synt"/>
    <property type="match status" value="1"/>
</dbReference>
<comment type="subcellular location">
    <subcellularLocation>
        <location evidence="1">Cell membrane</location>
        <topology evidence="1">Multi-pass membrane protein</topology>
    </subcellularLocation>
</comment>
<evidence type="ECO:0000256" key="6">
    <source>
        <dbReference type="SAM" id="Phobius"/>
    </source>
</evidence>
<feature type="transmembrane region" description="Helical" evidence="6">
    <location>
        <begin position="41"/>
        <end position="60"/>
    </location>
</feature>
<protein>
    <submittedName>
        <fullName evidence="7">Membrane protein involved in the export of O-antigen and teichoic acid</fullName>
    </submittedName>
</protein>
<evidence type="ECO:0000313" key="7">
    <source>
        <dbReference type="EMBL" id="SEP68543.1"/>
    </source>
</evidence>
<accession>A0A1H8ZW86</accession>
<feature type="transmembrane region" description="Helical" evidence="6">
    <location>
        <begin position="211"/>
        <end position="235"/>
    </location>
</feature>
<reference evidence="7 8" key="1">
    <citation type="submission" date="2016-10" db="EMBL/GenBank/DDBJ databases">
        <authorList>
            <person name="de Groot N.N."/>
        </authorList>
    </citation>
    <scope>NUCLEOTIDE SEQUENCE [LARGE SCALE GENOMIC DNA]</scope>
    <source>
        <strain evidence="7 8">A52C2</strain>
    </source>
</reference>
<keyword evidence="2" id="KW-1003">Cell membrane</keyword>
<evidence type="ECO:0000256" key="5">
    <source>
        <dbReference type="ARBA" id="ARBA00023136"/>
    </source>
</evidence>
<dbReference type="PANTHER" id="PTHR30250:SF11">
    <property type="entry name" value="O-ANTIGEN TRANSPORTER-RELATED"/>
    <property type="match status" value="1"/>
</dbReference>
<feature type="transmembrane region" description="Helical" evidence="6">
    <location>
        <begin position="366"/>
        <end position="385"/>
    </location>
</feature>
<dbReference type="STRING" id="1855383.SAMN05216548_101255"/>
<dbReference type="CDD" id="cd13128">
    <property type="entry name" value="MATE_Wzx_like"/>
    <property type="match status" value="1"/>
</dbReference>
<evidence type="ECO:0000256" key="4">
    <source>
        <dbReference type="ARBA" id="ARBA00022989"/>
    </source>
</evidence>
<dbReference type="PANTHER" id="PTHR30250">
    <property type="entry name" value="PST FAMILY PREDICTED COLANIC ACID TRANSPORTER"/>
    <property type="match status" value="1"/>
</dbReference>
<evidence type="ECO:0000256" key="3">
    <source>
        <dbReference type="ARBA" id="ARBA00022692"/>
    </source>
</evidence>
<proteinExistence type="predicted"/>
<feature type="transmembrane region" description="Helical" evidence="6">
    <location>
        <begin position="256"/>
        <end position="280"/>
    </location>
</feature>
<dbReference type="EMBL" id="FOFG01000001">
    <property type="protein sequence ID" value="SEP68543.1"/>
    <property type="molecule type" value="Genomic_DNA"/>
</dbReference>
<feature type="transmembrane region" description="Helical" evidence="6">
    <location>
        <begin position="72"/>
        <end position="92"/>
    </location>
</feature>
<feature type="transmembrane region" description="Helical" evidence="6">
    <location>
        <begin position="146"/>
        <end position="167"/>
    </location>
</feature>
<dbReference type="InterPro" id="IPR050833">
    <property type="entry name" value="Poly_Biosynth_Transport"/>
</dbReference>
<dbReference type="InterPro" id="IPR002797">
    <property type="entry name" value="Polysacc_synth"/>
</dbReference>
<organism evidence="7 8">
    <name type="scientific">Faunimonas pinastri</name>
    <dbReference type="NCBI Taxonomy" id="1855383"/>
    <lineage>
        <taxon>Bacteria</taxon>
        <taxon>Pseudomonadati</taxon>
        <taxon>Pseudomonadota</taxon>
        <taxon>Alphaproteobacteria</taxon>
        <taxon>Hyphomicrobiales</taxon>
        <taxon>Afifellaceae</taxon>
        <taxon>Faunimonas</taxon>
    </lineage>
</organism>
<keyword evidence="4 6" id="KW-1133">Transmembrane helix</keyword>